<dbReference type="Pfam" id="PF09560">
    <property type="entry name" value="Spore_YunB"/>
    <property type="match status" value="1"/>
</dbReference>
<evidence type="ECO:0000256" key="1">
    <source>
        <dbReference type="SAM" id="MobiDB-lite"/>
    </source>
</evidence>
<dbReference type="OrthoDB" id="1649278at2"/>
<sequence>MCSFYQPIILCKERQKEVEWFQTGLMVLYLLWGHRMHVKGKPFAHYGVDEVEKMLRRTKTFRRTPHQKGYFILIILGLLLYGAYYTMENEVEGTLLKLAKTRVENISQESMSKGIEEMHRSVGPELSKVMTIDNQNSKLGYIKVDPSIQAKIYEVLSKNMQKKMKKLEQEDHGIPLGAVLQSNLFSDVGPDIPLKIWPKGSTKLDMDTKIESAGINTVKVTLYLKVSNELGTLVPLSNTKDINVHYQYPIASQTIMGEVPENYYYYNNDGEDKGGKGPIPVVPSQGSKSKQ</sequence>
<protein>
    <submittedName>
        <fullName evidence="3">Sporulation protein YunB</fullName>
    </submittedName>
</protein>
<feature type="region of interest" description="Disordered" evidence="1">
    <location>
        <begin position="268"/>
        <end position="291"/>
    </location>
</feature>
<evidence type="ECO:0000313" key="4">
    <source>
        <dbReference type="Proteomes" id="UP000198534"/>
    </source>
</evidence>
<evidence type="ECO:0000313" key="3">
    <source>
        <dbReference type="EMBL" id="SDX16636.1"/>
    </source>
</evidence>
<reference evidence="3 4" key="1">
    <citation type="submission" date="2016-10" db="EMBL/GenBank/DDBJ databases">
        <authorList>
            <person name="de Groot N.N."/>
        </authorList>
    </citation>
    <scope>NUCLEOTIDE SEQUENCE [LARGE SCALE GENOMIC DNA]</scope>
    <source>
        <strain evidence="3 4">DSM 45610</strain>
    </source>
</reference>
<dbReference type="InterPro" id="IPR014197">
    <property type="entry name" value="Sporulation_prot_YunB"/>
</dbReference>
<dbReference type="NCBIfam" id="TIGR02832">
    <property type="entry name" value="spo_yunB"/>
    <property type="match status" value="1"/>
</dbReference>
<keyword evidence="4" id="KW-1185">Reference proteome</keyword>
<dbReference type="EMBL" id="FNNQ01000011">
    <property type="protein sequence ID" value="SDX16636.1"/>
    <property type="molecule type" value="Genomic_DNA"/>
</dbReference>
<organism evidence="3 4">
    <name type="scientific">Marininema mesophilum</name>
    <dbReference type="NCBI Taxonomy" id="1048340"/>
    <lineage>
        <taxon>Bacteria</taxon>
        <taxon>Bacillati</taxon>
        <taxon>Bacillota</taxon>
        <taxon>Bacilli</taxon>
        <taxon>Bacillales</taxon>
        <taxon>Thermoactinomycetaceae</taxon>
        <taxon>Marininema</taxon>
    </lineage>
</organism>
<dbReference type="Proteomes" id="UP000198534">
    <property type="component" value="Unassembled WGS sequence"/>
</dbReference>
<proteinExistence type="predicted"/>
<name>A0A1H2ZGW1_9BACL</name>
<dbReference type="STRING" id="1048340.SAMN05444487_11164"/>
<feature type="transmembrane region" description="Helical" evidence="2">
    <location>
        <begin position="69"/>
        <end position="87"/>
    </location>
</feature>
<evidence type="ECO:0000256" key="2">
    <source>
        <dbReference type="SAM" id="Phobius"/>
    </source>
</evidence>
<keyword evidence="2" id="KW-0472">Membrane</keyword>
<keyword evidence="2" id="KW-0812">Transmembrane</keyword>
<dbReference type="AlphaFoldDB" id="A0A1H2ZGW1"/>
<accession>A0A1H2ZGW1</accession>
<keyword evidence="2" id="KW-1133">Transmembrane helix</keyword>
<gene>
    <name evidence="3" type="ORF">SAMN05444487_11164</name>
</gene>